<sequence>MDPRLYTTNPILGTGGVPPRATGRARGYNDKRGAGLPSDKFHQDAWSPTPRQRSAAEVKVMGYSRNPLLEGEVPARPSKSYAAAKVWGTGRNPIVEGDPCYQPPRAPTRGTKFLTEGTSPEYDLYPTTGGSGRSSGRRHVVDPNRHNGSSSLAHIGGSPEQQPVRRAHPKHHADTSGLIGGINAPPVIDADRAAEHAAHEAAIAAEAANNATYQQNRQVYSRLRHACTATNPDLLSFDYPQ</sequence>
<protein>
    <submittedName>
        <fullName evidence="2">Uncharacterized protein</fullName>
    </submittedName>
</protein>
<name>A0A0L0DQJ5_THETB</name>
<dbReference type="Proteomes" id="UP000054408">
    <property type="component" value="Unassembled WGS sequence"/>
</dbReference>
<gene>
    <name evidence="2" type="ORF">AMSG_01409</name>
</gene>
<feature type="region of interest" description="Disordered" evidence="1">
    <location>
        <begin position="1"/>
        <end position="53"/>
    </location>
</feature>
<proteinExistence type="predicted"/>
<organism evidence="2 3">
    <name type="scientific">Thecamonas trahens ATCC 50062</name>
    <dbReference type="NCBI Taxonomy" id="461836"/>
    <lineage>
        <taxon>Eukaryota</taxon>
        <taxon>Apusozoa</taxon>
        <taxon>Apusomonadida</taxon>
        <taxon>Apusomonadidae</taxon>
        <taxon>Thecamonas</taxon>
    </lineage>
</organism>
<dbReference type="GeneID" id="25561159"/>
<feature type="region of interest" description="Disordered" evidence="1">
    <location>
        <begin position="110"/>
        <end position="181"/>
    </location>
</feature>
<dbReference type="EMBL" id="GL349437">
    <property type="protein sequence ID" value="KNC53698.1"/>
    <property type="molecule type" value="Genomic_DNA"/>
</dbReference>
<dbReference type="RefSeq" id="XP_013762012.1">
    <property type="nucleotide sequence ID" value="XM_013906558.1"/>
</dbReference>
<reference evidence="2 3" key="1">
    <citation type="submission" date="2010-05" db="EMBL/GenBank/DDBJ databases">
        <title>The Genome Sequence of Thecamonas trahens ATCC 50062.</title>
        <authorList>
            <consortium name="The Broad Institute Genome Sequencing Platform"/>
            <person name="Russ C."/>
            <person name="Cuomo C."/>
            <person name="Shea T."/>
            <person name="Young S.K."/>
            <person name="Zeng Q."/>
            <person name="Koehrsen M."/>
            <person name="Haas B."/>
            <person name="Borodovsky M."/>
            <person name="Guigo R."/>
            <person name="Alvarado L."/>
            <person name="Berlin A."/>
            <person name="Bochicchio J."/>
            <person name="Borenstein D."/>
            <person name="Chapman S."/>
            <person name="Chen Z."/>
            <person name="Freedman E."/>
            <person name="Gellesch M."/>
            <person name="Goldberg J."/>
            <person name="Griggs A."/>
            <person name="Gujja S."/>
            <person name="Heilman E."/>
            <person name="Heiman D."/>
            <person name="Hepburn T."/>
            <person name="Howarth C."/>
            <person name="Jen D."/>
            <person name="Larson L."/>
            <person name="Mehta T."/>
            <person name="Park D."/>
            <person name="Pearson M."/>
            <person name="Roberts A."/>
            <person name="Saif S."/>
            <person name="Shenoy N."/>
            <person name="Sisk P."/>
            <person name="Stolte C."/>
            <person name="Sykes S."/>
            <person name="Thomson T."/>
            <person name="Walk T."/>
            <person name="White J."/>
            <person name="Yandava C."/>
            <person name="Burger G."/>
            <person name="Gray M.W."/>
            <person name="Holland P.W.H."/>
            <person name="King N."/>
            <person name="Lang F.B.F."/>
            <person name="Roger A.J."/>
            <person name="Ruiz-Trillo I."/>
            <person name="Lander E."/>
            <person name="Nusbaum C."/>
        </authorList>
    </citation>
    <scope>NUCLEOTIDE SEQUENCE [LARGE SCALE GENOMIC DNA]</scope>
    <source>
        <strain evidence="2 3">ATCC 50062</strain>
    </source>
</reference>
<evidence type="ECO:0000256" key="1">
    <source>
        <dbReference type="SAM" id="MobiDB-lite"/>
    </source>
</evidence>
<accession>A0A0L0DQJ5</accession>
<dbReference type="AlphaFoldDB" id="A0A0L0DQJ5"/>
<feature type="compositionally biased region" description="Polar residues" evidence="1">
    <location>
        <begin position="1"/>
        <end position="11"/>
    </location>
</feature>
<evidence type="ECO:0000313" key="2">
    <source>
        <dbReference type="EMBL" id="KNC53698.1"/>
    </source>
</evidence>
<evidence type="ECO:0000313" key="3">
    <source>
        <dbReference type="Proteomes" id="UP000054408"/>
    </source>
</evidence>
<feature type="compositionally biased region" description="Basic and acidic residues" evidence="1">
    <location>
        <begin position="27"/>
        <end position="43"/>
    </location>
</feature>
<keyword evidence="3" id="KW-1185">Reference proteome</keyword>